<keyword evidence="15" id="KW-1185">Reference proteome</keyword>
<keyword evidence="9 12" id="KW-0460">Magnesium</keyword>
<keyword evidence="12" id="KW-0963">Cytoplasm</keyword>
<keyword evidence="6 12" id="KW-0547">Nucleotide-binding</keyword>
<feature type="binding site" evidence="12">
    <location>
        <position position="230"/>
    </location>
    <ligand>
        <name>K(+)</name>
        <dbReference type="ChEBI" id="CHEBI:29103"/>
    </ligand>
</feature>
<dbReference type="InterPro" id="IPR002139">
    <property type="entry name" value="Ribo/fructo_kinase"/>
</dbReference>
<dbReference type="Gene3D" id="3.40.1190.20">
    <property type="match status" value="1"/>
</dbReference>
<comment type="subunit">
    <text evidence="12">Homodimer.</text>
</comment>
<name>A0A099WBS9_9LIST</name>
<dbReference type="EMBL" id="JNFA01000019">
    <property type="protein sequence ID" value="KGL41535.1"/>
    <property type="molecule type" value="Genomic_DNA"/>
</dbReference>
<dbReference type="RefSeq" id="WP_052167594.1">
    <property type="nucleotide sequence ID" value="NZ_CBCSHQ010000014.1"/>
</dbReference>
<gene>
    <name evidence="12" type="primary">rbsK</name>
    <name evidence="14" type="ORF">EP57_06760</name>
</gene>
<comment type="cofactor">
    <cofactor evidence="12">
        <name>Mg(2+)</name>
        <dbReference type="ChEBI" id="CHEBI:18420"/>
    </cofactor>
    <text evidence="12">Requires a divalent cation, most likely magnesium in vivo, as an electrophilic catalyst to aid phosphoryl group transfer. It is the chelate of the metal and the nucleotide that is the actual substrate.</text>
</comment>
<comment type="similarity">
    <text evidence="1">Belongs to the carbohydrate kinase pfkB family.</text>
</comment>
<feature type="binding site" evidence="12">
    <location>
        <begin position="233"/>
        <end position="234"/>
    </location>
    <ligand>
        <name>ATP</name>
        <dbReference type="ChEBI" id="CHEBI:30616"/>
    </ligand>
</feature>
<dbReference type="GO" id="GO:0046872">
    <property type="term" value="F:metal ion binding"/>
    <property type="evidence" value="ECO:0007669"/>
    <property type="project" value="UniProtKB-KW"/>
</dbReference>
<dbReference type="PRINTS" id="PR00990">
    <property type="entry name" value="RIBOKINASE"/>
</dbReference>
<evidence type="ECO:0000256" key="4">
    <source>
        <dbReference type="ARBA" id="ARBA00022679"/>
    </source>
</evidence>
<comment type="caution">
    <text evidence="12">Lacks conserved residue(s) required for the propagation of feature annotation.</text>
</comment>
<feature type="binding site" evidence="12">
    <location>
        <position position="269"/>
    </location>
    <ligand>
        <name>K(+)</name>
        <dbReference type="ChEBI" id="CHEBI:29103"/>
    </ligand>
</feature>
<comment type="similarity">
    <text evidence="12">Belongs to the carbohydrate kinase PfkB family. Ribokinase subfamily.</text>
</comment>
<comment type="pathway">
    <text evidence="12">Carbohydrate metabolism; D-ribose degradation; D-ribose 5-phosphate from beta-D-ribopyranose: step 2/2.</text>
</comment>
<evidence type="ECO:0000313" key="15">
    <source>
        <dbReference type="Proteomes" id="UP000029844"/>
    </source>
</evidence>
<evidence type="ECO:0000256" key="9">
    <source>
        <dbReference type="ARBA" id="ARBA00022842"/>
    </source>
</evidence>
<comment type="caution">
    <text evidence="14">The sequence shown here is derived from an EMBL/GenBank/DDBJ whole genome shotgun (WGS) entry which is preliminary data.</text>
</comment>
<feature type="binding site" evidence="12">
    <location>
        <begin position="202"/>
        <end position="207"/>
    </location>
    <ligand>
        <name>ATP</name>
        <dbReference type="ChEBI" id="CHEBI:30616"/>
    </ligand>
</feature>
<feature type="binding site" evidence="12">
    <location>
        <begin position="11"/>
        <end position="13"/>
    </location>
    <ligand>
        <name>substrate</name>
    </ligand>
</feature>
<accession>A0A099WBS9</accession>
<dbReference type="PANTHER" id="PTHR10584:SF166">
    <property type="entry name" value="RIBOKINASE"/>
    <property type="match status" value="1"/>
</dbReference>
<dbReference type="PANTHER" id="PTHR10584">
    <property type="entry name" value="SUGAR KINASE"/>
    <property type="match status" value="1"/>
</dbReference>
<feature type="active site" description="Proton acceptor" evidence="12">
    <location>
        <position position="234"/>
    </location>
</feature>
<dbReference type="STRING" id="1552123.EP57_06760"/>
<feature type="binding site" evidence="12">
    <location>
        <position position="258"/>
    </location>
    <ligand>
        <name>ATP</name>
        <dbReference type="ChEBI" id="CHEBI:30616"/>
    </ligand>
</feature>
<comment type="activity regulation">
    <text evidence="12">Activated by a monovalent cation that binds near, but not in, the active site. The most likely occupant of the site in vivo is potassium. Ion binding induces a conformational change that may alter substrate affinity.</text>
</comment>
<protein>
    <recommendedName>
        <fullName evidence="3 12">Ribokinase</fullName>
        <shortName evidence="12">RK</shortName>
        <ecNumber evidence="2 12">2.7.1.15</ecNumber>
    </recommendedName>
</protein>
<evidence type="ECO:0000256" key="5">
    <source>
        <dbReference type="ARBA" id="ARBA00022723"/>
    </source>
</evidence>
<evidence type="ECO:0000256" key="7">
    <source>
        <dbReference type="ARBA" id="ARBA00022777"/>
    </source>
</evidence>
<evidence type="ECO:0000256" key="11">
    <source>
        <dbReference type="ARBA" id="ARBA00023277"/>
    </source>
</evidence>
<dbReference type="SUPFAM" id="SSF53613">
    <property type="entry name" value="Ribokinase-like"/>
    <property type="match status" value="1"/>
</dbReference>
<dbReference type="UniPathway" id="UPA00916">
    <property type="reaction ID" value="UER00889"/>
</dbReference>
<dbReference type="eggNOG" id="COG0524">
    <property type="taxonomic scope" value="Bacteria"/>
</dbReference>
<dbReference type="Proteomes" id="UP000029844">
    <property type="component" value="Unassembled WGS sequence"/>
</dbReference>
<keyword evidence="10 12" id="KW-0630">Potassium</keyword>
<comment type="subcellular location">
    <subcellularLocation>
        <location evidence="12">Cytoplasm</location>
    </subcellularLocation>
</comment>
<comment type="function">
    <text evidence="12">Catalyzes the phosphorylation of ribose at O-5 in a reaction requiring ATP and magnesium. The resulting D-ribose-5-phosphate can then be used either for sythesis of nucleotides, histidine, and tryptophan, or as a component of the pentose phosphate pathway.</text>
</comment>
<reference evidence="14 15" key="1">
    <citation type="submission" date="2014-05" db="EMBL/GenBank/DDBJ databases">
        <title>Novel Listeriaceae from food processing environments.</title>
        <authorList>
            <person name="den Bakker H.C."/>
        </authorList>
    </citation>
    <scope>NUCLEOTIDE SEQUENCE [LARGE SCALE GENOMIC DNA]</scope>
    <source>
        <strain evidence="14 15">FSL A5-0281</strain>
    </source>
</reference>
<dbReference type="InterPro" id="IPR029056">
    <property type="entry name" value="Ribokinase-like"/>
</dbReference>
<evidence type="ECO:0000256" key="1">
    <source>
        <dbReference type="ARBA" id="ARBA00005380"/>
    </source>
</evidence>
<keyword evidence="5 12" id="KW-0479">Metal-binding</keyword>
<organism evidence="14 15">
    <name type="scientific">Listeria booriae</name>
    <dbReference type="NCBI Taxonomy" id="1552123"/>
    <lineage>
        <taxon>Bacteria</taxon>
        <taxon>Bacillati</taxon>
        <taxon>Bacillota</taxon>
        <taxon>Bacilli</taxon>
        <taxon>Bacillales</taxon>
        <taxon>Listeriaceae</taxon>
        <taxon>Listeria</taxon>
    </lineage>
</organism>
<feature type="binding site" evidence="12">
    <location>
        <position position="180"/>
    </location>
    <ligand>
        <name>ATP</name>
        <dbReference type="ChEBI" id="CHEBI:30616"/>
    </ligand>
</feature>
<dbReference type="GeneID" id="58717077"/>
<keyword evidence="8 12" id="KW-0067">ATP-binding</keyword>
<feature type="binding site" evidence="12">
    <location>
        <position position="136"/>
    </location>
    <ligand>
        <name>substrate</name>
    </ligand>
</feature>
<dbReference type="AlphaFoldDB" id="A0A099WBS9"/>
<keyword evidence="4 12" id="KW-0808">Transferase</keyword>
<dbReference type="CDD" id="cd01174">
    <property type="entry name" value="ribokinase"/>
    <property type="match status" value="1"/>
</dbReference>
<dbReference type="Pfam" id="PF00294">
    <property type="entry name" value="PfkB"/>
    <property type="match status" value="1"/>
</dbReference>
<sequence length="285" mass="29927">MGKIVVIGSINMDISTELHDLPQIGETIKGSNVGISPGGKGANQAVAAAKLGGDVMMVGMIGDDAFGADALANLNSHCIDVTNVWTVPETTGLAMILRENGDNRIIVAPGANNAWLDELPLETIIANASILLLQNEIPFTVTEKAVDIARLYDVPTIFDPAPVDQFPLSFLRKITYLTPNETEFKQLPEDILQDETKAVLVTQGKNGVEVHDESGVNHVPAFPVDVADSTGAGDTFNGAFAVAMTSGKNLQDAVAFANKAAALSTTKIGAQTGMPKLSEIEESGT</sequence>
<dbReference type="InterPro" id="IPR011877">
    <property type="entry name" value="Ribokinase"/>
</dbReference>
<feature type="binding site" evidence="12">
    <location>
        <position position="234"/>
    </location>
    <ligand>
        <name>substrate</name>
    </ligand>
</feature>
<dbReference type="HAMAP" id="MF_01987">
    <property type="entry name" value="Ribokinase"/>
    <property type="match status" value="1"/>
</dbReference>
<evidence type="ECO:0000256" key="2">
    <source>
        <dbReference type="ARBA" id="ARBA00012035"/>
    </source>
</evidence>
<feature type="binding site" evidence="12">
    <location>
        <position position="264"/>
    </location>
    <ligand>
        <name>K(+)</name>
        <dbReference type="ChEBI" id="CHEBI:29103"/>
    </ligand>
</feature>
<feature type="binding site" evidence="12">
    <location>
        <position position="228"/>
    </location>
    <ligand>
        <name>K(+)</name>
        <dbReference type="ChEBI" id="CHEBI:29103"/>
    </ligand>
</feature>
<evidence type="ECO:0000256" key="3">
    <source>
        <dbReference type="ARBA" id="ARBA00016943"/>
    </source>
</evidence>
<comment type="catalytic activity">
    <reaction evidence="12">
        <text>D-ribose + ATP = D-ribose 5-phosphate + ADP + H(+)</text>
        <dbReference type="Rhea" id="RHEA:13697"/>
        <dbReference type="ChEBI" id="CHEBI:15378"/>
        <dbReference type="ChEBI" id="CHEBI:30616"/>
        <dbReference type="ChEBI" id="CHEBI:47013"/>
        <dbReference type="ChEBI" id="CHEBI:78346"/>
        <dbReference type="ChEBI" id="CHEBI:456216"/>
        <dbReference type="EC" id="2.7.1.15"/>
    </reaction>
</comment>
<evidence type="ECO:0000313" key="14">
    <source>
        <dbReference type="EMBL" id="KGL41535.1"/>
    </source>
</evidence>
<evidence type="ECO:0000256" key="10">
    <source>
        <dbReference type="ARBA" id="ARBA00022958"/>
    </source>
</evidence>
<dbReference type="InterPro" id="IPR002173">
    <property type="entry name" value="Carboh/pur_kinase_PfkB_CS"/>
</dbReference>
<dbReference type="GO" id="GO:0019303">
    <property type="term" value="P:D-ribose catabolic process"/>
    <property type="evidence" value="ECO:0007669"/>
    <property type="project" value="UniProtKB-UniRule"/>
</dbReference>
<keyword evidence="7 12" id="KW-0418">Kinase</keyword>
<keyword evidence="11 12" id="KW-0119">Carbohydrate metabolism</keyword>
<evidence type="ECO:0000256" key="8">
    <source>
        <dbReference type="ARBA" id="ARBA00022840"/>
    </source>
</evidence>
<proteinExistence type="inferred from homology"/>
<feature type="binding site" evidence="12">
    <location>
        <begin position="39"/>
        <end position="43"/>
    </location>
    <ligand>
        <name>substrate</name>
    </ligand>
</feature>
<evidence type="ECO:0000256" key="6">
    <source>
        <dbReference type="ARBA" id="ARBA00022741"/>
    </source>
</evidence>
<evidence type="ECO:0000259" key="13">
    <source>
        <dbReference type="Pfam" id="PF00294"/>
    </source>
</evidence>
<dbReference type="OrthoDB" id="9775849at2"/>
<dbReference type="PROSITE" id="PS00584">
    <property type="entry name" value="PFKB_KINASES_2"/>
    <property type="match status" value="1"/>
</dbReference>
<dbReference type="GO" id="GO:0005737">
    <property type="term" value="C:cytoplasm"/>
    <property type="evidence" value="ECO:0007669"/>
    <property type="project" value="UniProtKB-SubCell"/>
</dbReference>
<dbReference type="InterPro" id="IPR011611">
    <property type="entry name" value="PfkB_dom"/>
</dbReference>
<evidence type="ECO:0000256" key="12">
    <source>
        <dbReference type="HAMAP-Rule" id="MF_01987"/>
    </source>
</evidence>
<dbReference type="EC" id="2.7.1.15" evidence="2 12"/>
<dbReference type="GO" id="GO:0005524">
    <property type="term" value="F:ATP binding"/>
    <property type="evidence" value="ECO:0007669"/>
    <property type="project" value="UniProtKB-UniRule"/>
</dbReference>
<feature type="binding site" evidence="12">
    <location>
        <position position="267"/>
    </location>
    <ligand>
        <name>K(+)</name>
        <dbReference type="ChEBI" id="CHEBI:29103"/>
    </ligand>
</feature>
<dbReference type="GO" id="GO:0004747">
    <property type="term" value="F:ribokinase activity"/>
    <property type="evidence" value="ECO:0007669"/>
    <property type="project" value="UniProtKB-UniRule"/>
</dbReference>
<feature type="domain" description="Carbohydrate kinase PfkB" evidence="13">
    <location>
        <begin position="1"/>
        <end position="276"/>
    </location>
</feature>